<name>A0A165Y5B1_9AGAM</name>
<reference evidence="1 2" key="1">
    <citation type="journal article" date="2016" name="Mol. Biol. Evol.">
        <title>Comparative Genomics of Early-Diverging Mushroom-Forming Fungi Provides Insights into the Origins of Lignocellulose Decay Capabilities.</title>
        <authorList>
            <person name="Nagy L.G."/>
            <person name="Riley R."/>
            <person name="Tritt A."/>
            <person name="Adam C."/>
            <person name="Daum C."/>
            <person name="Floudas D."/>
            <person name="Sun H."/>
            <person name="Yadav J.S."/>
            <person name="Pangilinan J."/>
            <person name="Larsson K.H."/>
            <person name="Matsuura K."/>
            <person name="Barry K."/>
            <person name="Labutti K."/>
            <person name="Kuo R."/>
            <person name="Ohm R.A."/>
            <person name="Bhattacharya S.S."/>
            <person name="Shirouzu T."/>
            <person name="Yoshinaga Y."/>
            <person name="Martin F.M."/>
            <person name="Grigoriev I.V."/>
            <person name="Hibbett D.S."/>
        </authorList>
    </citation>
    <scope>NUCLEOTIDE SEQUENCE [LARGE SCALE GENOMIC DNA]</scope>
    <source>
        <strain evidence="1 2">HHB10207 ss-3</strain>
    </source>
</reference>
<dbReference type="AlphaFoldDB" id="A0A165Y5B1"/>
<keyword evidence="2" id="KW-1185">Reference proteome</keyword>
<dbReference type="EMBL" id="KV428285">
    <property type="protein sequence ID" value="KZT32895.1"/>
    <property type="molecule type" value="Genomic_DNA"/>
</dbReference>
<evidence type="ECO:0000313" key="2">
    <source>
        <dbReference type="Proteomes" id="UP000076798"/>
    </source>
</evidence>
<sequence length="482" mass="53706">MATFMSCPLELKEAFMLGCSYQDIVSYAQTCSELRNLILSSSYLLINSRDSGDIPLPIEHTLMNLTAEDLYRQALRGFHISKRLQMSTPENPIPPLRYTHASTLLDPKLAPLSSAPVRHIYRFNDTILLNVKDNAWLLCDPQNDRQSWTWAIGPCIDSGVELLSDGVTVILALLCQNGQDVDLDSDDIPQRALCVEIIEFSIASENFGYIDDRFLLVLQDAELGPNEERPMLMQCEPHVIVFCPPSTVYISNWRTSVHDELVLQSLEKFYSRNEIVGPMTWCPQLRKFILPAEVMEGDCKQYTILSYHIPSNIPSSHTPLDSKLNYHPWSPQPLPLSRADIITAVPKGMKTGSCTGSVLAPPGDDSMCTDQLLLYEGPGMANGKSITVISYSLVDGKVTDITECPSPDRFIADSPSTDCLFMLAGARNDGPGWIYMKRGLPKGDCASNPGILRCKPTVDICAGRLYHIHTTSDSLELHTWQY</sequence>
<organism evidence="1 2">
    <name type="scientific">Sistotremastrum suecicum HHB10207 ss-3</name>
    <dbReference type="NCBI Taxonomy" id="1314776"/>
    <lineage>
        <taxon>Eukaryota</taxon>
        <taxon>Fungi</taxon>
        <taxon>Dikarya</taxon>
        <taxon>Basidiomycota</taxon>
        <taxon>Agaricomycotina</taxon>
        <taxon>Agaricomycetes</taxon>
        <taxon>Sistotremastrales</taxon>
        <taxon>Sistotremastraceae</taxon>
        <taxon>Sistotremastrum</taxon>
    </lineage>
</organism>
<accession>A0A165Y5B1</accession>
<evidence type="ECO:0008006" key="3">
    <source>
        <dbReference type="Google" id="ProtNLM"/>
    </source>
</evidence>
<dbReference type="Proteomes" id="UP000076798">
    <property type="component" value="Unassembled WGS sequence"/>
</dbReference>
<proteinExistence type="predicted"/>
<protein>
    <recommendedName>
        <fullName evidence="3">F-box domain-containing protein</fullName>
    </recommendedName>
</protein>
<evidence type="ECO:0000313" key="1">
    <source>
        <dbReference type="EMBL" id="KZT32895.1"/>
    </source>
</evidence>
<gene>
    <name evidence="1" type="ORF">SISSUDRAFT_1123168</name>
</gene>